<dbReference type="InterPro" id="IPR036457">
    <property type="entry name" value="PPM-type-like_dom_sf"/>
</dbReference>
<dbReference type="CDD" id="cd00143">
    <property type="entry name" value="PP2Cc"/>
    <property type="match status" value="1"/>
</dbReference>
<protein>
    <submittedName>
        <fullName evidence="3">PPM-type phosphatase domain-containing protein</fullName>
    </submittedName>
</protein>
<dbReference type="PROSITE" id="PS51746">
    <property type="entry name" value="PPM_2"/>
    <property type="match status" value="1"/>
</dbReference>
<evidence type="ECO:0000259" key="1">
    <source>
        <dbReference type="PROSITE" id="PS51746"/>
    </source>
</evidence>
<feature type="domain" description="PPM-type phosphatase" evidence="1">
    <location>
        <begin position="1"/>
        <end position="243"/>
    </location>
</feature>
<dbReference type="Proteomes" id="UP000887565">
    <property type="component" value="Unplaced"/>
</dbReference>
<dbReference type="Gene3D" id="3.60.40.10">
    <property type="entry name" value="PPM-type phosphatase domain"/>
    <property type="match status" value="1"/>
</dbReference>
<accession>A0A915JTK1</accession>
<organism evidence="2 3">
    <name type="scientific">Romanomermis culicivorax</name>
    <name type="common">Nematode worm</name>
    <dbReference type="NCBI Taxonomy" id="13658"/>
    <lineage>
        <taxon>Eukaryota</taxon>
        <taxon>Metazoa</taxon>
        <taxon>Ecdysozoa</taxon>
        <taxon>Nematoda</taxon>
        <taxon>Enoplea</taxon>
        <taxon>Dorylaimia</taxon>
        <taxon>Mermithida</taxon>
        <taxon>Mermithoidea</taxon>
        <taxon>Mermithidae</taxon>
        <taxon>Romanomermis</taxon>
    </lineage>
</organism>
<dbReference type="InterPro" id="IPR001932">
    <property type="entry name" value="PPM-type_phosphatase-like_dom"/>
</dbReference>
<dbReference type="Pfam" id="PF00481">
    <property type="entry name" value="PP2C"/>
    <property type="match status" value="1"/>
</dbReference>
<dbReference type="GO" id="GO:0004722">
    <property type="term" value="F:protein serine/threonine phosphatase activity"/>
    <property type="evidence" value="ECO:0007669"/>
    <property type="project" value="InterPro"/>
</dbReference>
<dbReference type="SUPFAM" id="SSF81606">
    <property type="entry name" value="PP2C-like"/>
    <property type="match status" value="1"/>
</dbReference>
<proteinExistence type="predicted"/>
<dbReference type="SMART" id="SM00332">
    <property type="entry name" value="PP2Cc"/>
    <property type="match status" value="1"/>
</dbReference>
<reference evidence="3" key="1">
    <citation type="submission" date="2022-11" db="UniProtKB">
        <authorList>
            <consortium name="WormBaseParasite"/>
        </authorList>
    </citation>
    <scope>IDENTIFICATION</scope>
</reference>
<sequence length="644" mass="72837">MMHGFETSNPVLSGILYTDNCCNKRYKVSENWPKTASGYNSTSGTTASIAIVKNGKVYIGHVGDSGIVLGEKSDRGHPEKIIAHCLTVEHKPDSVDEIERITHDGGEVINKFGVARVVWNRPVRGHQGPVRRSTSMEKVPFLAVSRSLGDLWSYNASLDRFVVSPEPQVAFYNVDKSTACIILGSDGLWNVIKPFHAVHIIDNAMCESNDFNLVNGASHLVNEALSRWGRLRADNISAVALIFPSFTTNKNELKENYQNFKMIEHPRLILDEVFKSRPCDSILRLNENTTEILRCKKVELEFYGASDCCKLPLQFDNTTTAWHDYSGPGYIPKEDDWSIFTSESFEQIFTYQEECLSFSFSDISGIKTPIPPLVGEEEKHIEKPQFFLTSPAVTPKRRNLFTDAFVENQILLPSRSKEKLLDNFIIAPLDSTSPPKYHHTTSFFYNLRSCSPFTSVDNDVVRPMTPPPSTFVADLATSLPFFTLRRHRLTPVATATRRSAPHIYARSRISANVRNTDAASATLIRPQLRRVAIFGRLNEKKIRTPERRCKTRLGLRSCSSRLIAISGSEAVSTKHYFLRQRVSASNSLRDDQTLSWKIISEQKNVSSLSPSIPHNRTDFTFSLCFFGEWNLYENIEESSNLRYR</sequence>
<dbReference type="WBParaSite" id="nRc.2.0.1.t29680-RA">
    <property type="protein sequence ID" value="nRc.2.0.1.t29680-RA"/>
    <property type="gene ID" value="nRc.2.0.1.g29680"/>
</dbReference>
<keyword evidence="2" id="KW-1185">Reference proteome</keyword>
<evidence type="ECO:0000313" key="3">
    <source>
        <dbReference type="WBParaSite" id="nRc.2.0.1.t29680-RA"/>
    </source>
</evidence>
<evidence type="ECO:0000313" key="2">
    <source>
        <dbReference type="Proteomes" id="UP000887565"/>
    </source>
</evidence>
<name>A0A915JTK1_ROMCU</name>
<dbReference type="PANTHER" id="PTHR47992">
    <property type="entry name" value="PROTEIN PHOSPHATASE"/>
    <property type="match status" value="1"/>
</dbReference>
<dbReference type="AlphaFoldDB" id="A0A915JTK1"/>
<dbReference type="InterPro" id="IPR015655">
    <property type="entry name" value="PP2C"/>
</dbReference>